<accession>A0ACC2QTQ8</accession>
<sequence>MVLLDKRNAINSRIASRSRILATLLTGIGFLVVPVLIIVLDPIQMIVNCKLRLAKGTIMYNIIQHEIPAARISIYVFNITNADRFLSGEDYKLKVEEVGPFVFQEYRWYIDLEPSEDGKSMGMTPKVRSEFVPEASIAHPKDVNLTLPNLIFLSSVAFLSNYPGFIGTTFNILAAQMGAEPIINMSVHNYLWDYHDPLVALVNSLAPGLVYFEQFGLLDRLYENETDYRLLVGATDQDRFKIKTVKRVRHLDNNYTTESEITFKEDTYEGGGYPPMLTPEVPINLYRLGICRTVNLEYIGSRIMEEYGGEALVYTMNNSTFLNNINPITSKTYPDGLMDISQCYYGLPFVLSKTRFLDCDPKLRDRIDGKEPDREEHVNEFVIDRKAGIAFQTKMALQFSLMLGDVSFNRKTKIMSNSVIPVTHVKLSQPAMTEGTMSKFVLVYRIAPYIMLCLEIMSVLIGLAFLGYGIRMIYLNQTSTTRGIVFQSMIDKKPINAEQPLIKQENLKLKK</sequence>
<proteinExistence type="predicted"/>
<reference evidence="1" key="1">
    <citation type="submission" date="2023-03" db="EMBL/GenBank/DDBJ databases">
        <title>Chromosome-level genomes of two armyworms, Mythimna separata and Mythimna loreyi, provide insights into the biosynthesis and reception of sex pheromones.</title>
        <authorList>
            <person name="Zhao H."/>
        </authorList>
    </citation>
    <scope>NUCLEOTIDE SEQUENCE</scope>
    <source>
        <strain evidence="1">BeijingLab</strain>
    </source>
</reference>
<evidence type="ECO:0000313" key="2">
    <source>
        <dbReference type="Proteomes" id="UP001231649"/>
    </source>
</evidence>
<gene>
    <name evidence="1" type="ORF">PYW08_016151</name>
</gene>
<keyword evidence="2" id="KW-1185">Reference proteome</keyword>
<name>A0ACC2QTQ8_9NEOP</name>
<comment type="caution">
    <text evidence="1">The sequence shown here is derived from an EMBL/GenBank/DDBJ whole genome shotgun (WGS) entry which is preliminary data.</text>
</comment>
<dbReference type="Proteomes" id="UP001231649">
    <property type="component" value="Chromosome 8"/>
</dbReference>
<evidence type="ECO:0000313" key="1">
    <source>
        <dbReference type="EMBL" id="KAJ8724677.1"/>
    </source>
</evidence>
<organism evidence="1 2">
    <name type="scientific">Mythimna loreyi</name>
    <dbReference type="NCBI Taxonomy" id="667449"/>
    <lineage>
        <taxon>Eukaryota</taxon>
        <taxon>Metazoa</taxon>
        <taxon>Ecdysozoa</taxon>
        <taxon>Arthropoda</taxon>
        <taxon>Hexapoda</taxon>
        <taxon>Insecta</taxon>
        <taxon>Pterygota</taxon>
        <taxon>Neoptera</taxon>
        <taxon>Endopterygota</taxon>
        <taxon>Lepidoptera</taxon>
        <taxon>Glossata</taxon>
        <taxon>Ditrysia</taxon>
        <taxon>Noctuoidea</taxon>
        <taxon>Noctuidae</taxon>
        <taxon>Noctuinae</taxon>
        <taxon>Hadenini</taxon>
        <taxon>Mythimna</taxon>
    </lineage>
</organism>
<protein>
    <submittedName>
        <fullName evidence="1">Uncharacterized protein</fullName>
    </submittedName>
</protein>
<dbReference type="EMBL" id="CM056784">
    <property type="protein sequence ID" value="KAJ8724677.1"/>
    <property type="molecule type" value="Genomic_DNA"/>
</dbReference>